<accession>A0A246GC70</accession>
<proteinExistence type="predicted"/>
<evidence type="ECO:0000313" key="1">
    <source>
        <dbReference type="EMBL" id="OWP78470.1"/>
    </source>
</evidence>
<sequence length="57" mass="6647">DTLEQKIEKLKMRKRVETTISDIKKLFPRTIHTVTLDGFLIKLTLFVFGLQLSKSIN</sequence>
<feature type="non-terminal residue" evidence="1">
    <location>
        <position position="1"/>
    </location>
</feature>
<dbReference type="EMBL" id="MTCY01000010">
    <property type="protein sequence ID" value="OWP78470.1"/>
    <property type="molecule type" value="Genomic_DNA"/>
</dbReference>
<protein>
    <submittedName>
        <fullName evidence="1">Transposase</fullName>
    </submittedName>
</protein>
<evidence type="ECO:0000313" key="2">
    <source>
        <dbReference type="Proteomes" id="UP000198034"/>
    </source>
</evidence>
<name>A0A246GC70_9FLAO</name>
<gene>
    <name evidence="1" type="ORF">BWK62_05355</name>
</gene>
<dbReference type="Proteomes" id="UP000198034">
    <property type="component" value="Unassembled WGS sequence"/>
</dbReference>
<comment type="caution">
    <text evidence="1">The sequence shown here is derived from an EMBL/GenBank/DDBJ whole genome shotgun (WGS) entry which is preliminary data.</text>
</comment>
<reference evidence="1 2" key="1">
    <citation type="journal article" date="2017" name="Infect. Genet. Evol.">
        <title>Comparative genome analysis of fish pathogen Flavobacterium columnare reveals extensive sequence diversity within the species.</title>
        <authorList>
            <person name="Kayansamruaj P."/>
            <person name="Dong H.T."/>
            <person name="Hirono I."/>
            <person name="Kondo H."/>
            <person name="Senapin S."/>
            <person name="Rodkhum C."/>
        </authorList>
    </citation>
    <scope>NUCLEOTIDE SEQUENCE [LARGE SCALE GENOMIC DNA]</scope>
    <source>
        <strain evidence="1 2">1214</strain>
    </source>
</reference>
<organism evidence="1 2">
    <name type="scientific">Flavobacterium columnare</name>
    <dbReference type="NCBI Taxonomy" id="996"/>
    <lineage>
        <taxon>Bacteria</taxon>
        <taxon>Pseudomonadati</taxon>
        <taxon>Bacteroidota</taxon>
        <taxon>Flavobacteriia</taxon>
        <taxon>Flavobacteriales</taxon>
        <taxon>Flavobacteriaceae</taxon>
        <taxon>Flavobacterium</taxon>
    </lineage>
</organism>
<dbReference type="AlphaFoldDB" id="A0A246GC70"/>